<proteinExistence type="predicted"/>
<evidence type="ECO:0000256" key="1">
    <source>
        <dbReference type="SAM" id="SignalP"/>
    </source>
</evidence>
<name>A0A4R6RK05_9BURK</name>
<keyword evidence="1" id="KW-0732">Signal</keyword>
<dbReference type="InterPro" id="IPR047780">
    <property type="entry name" value="TssQ-like"/>
</dbReference>
<accession>A0A4R6RK05</accession>
<dbReference type="RefSeq" id="WP_133607035.1">
    <property type="nucleotide sequence ID" value="NZ_SNXW01000002.1"/>
</dbReference>
<evidence type="ECO:0000313" key="3">
    <source>
        <dbReference type="Proteomes" id="UP000294593"/>
    </source>
</evidence>
<dbReference type="NCBIfam" id="NF038027">
    <property type="entry name" value="TssQ_fam"/>
    <property type="match status" value="1"/>
</dbReference>
<evidence type="ECO:0000313" key="2">
    <source>
        <dbReference type="EMBL" id="TDP85976.1"/>
    </source>
</evidence>
<comment type="caution">
    <text evidence="2">The sequence shown here is derived from an EMBL/GenBank/DDBJ whole genome shotgun (WGS) entry which is preliminary data.</text>
</comment>
<evidence type="ECO:0008006" key="4">
    <source>
        <dbReference type="Google" id="ProtNLM"/>
    </source>
</evidence>
<gene>
    <name evidence="2" type="ORF">EV672_102326</name>
</gene>
<sequence length="161" mass="16690">MPPWHRAGWSALLASVCLLGCAGAPRQPVKAEAQPGAASASVAAPVSVPSATTPVLPEPSTRSTTAGEQALAQGLRAYQSAQYPQAEAQFKLALRAGLATPADVAQAHKHLAFIFCTSRRGALCAAAFKAARAADARFSLSKAEAGHPMWSQVYRKALGLK</sequence>
<feature type="chain" id="PRO_5020868752" description="Tetratricopeptide repeat protein" evidence="1">
    <location>
        <begin position="25"/>
        <end position="161"/>
    </location>
</feature>
<feature type="signal peptide" evidence="1">
    <location>
        <begin position="1"/>
        <end position="24"/>
    </location>
</feature>
<organism evidence="2 3">
    <name type="scientific">Aquabacterium commune</name>
    <dbReference type="NCBI Taxonomy" id="70586"/>
    <lineage>
        <taxon>Bacteria</taxon>
        <taxon>Pseudomonadati</taxon>
        <taxon>Pseudomonadota</taxon>
        <taxon>Betaproteobacteria</taxon>
        <taxon>Burkholderiales</taxon>
        <taxon>Aquabacterium</taxon>
    </lineage>
</organism>
<keyword evidence="3" id="KW-1185">Reference proteome</keyword>
<dbReference type="OrthoDB" id="8590585at2"/>
<dbReference type="Proteomes" id="UP000294593">
    <property type="component" value="Unassembled WGS sequence"/>
</dbReference>
<protein>
    <recommendedName>
        <fullName evidence="4">Tetratricopeptide repeat protein</fullName>
    </recommendedName>
</protein>
<dbReference type="EMBL" id="SNXW01000002">
    <property type="protein sequence ID" value="TDP85976.1"/>
    <property type="molecule type" value="Genomic_DNA"/>
</dbReference>
<dbReference type="AlphaFoldDB" id="A0A4R6RK05"/>
<reference evidence="2 3" key="1">
    <citation type="submission" date="2019-03" db="EMBL/GenBank/DDBJ databases">
        <title>Genomic Encyclopedia of Type Strains, Phase IV (KMG-IV): sequencing the most valuable type-strain genomes for metagenomic binning, comparative biology and taxonomic classification.</title>
        <authorList>
            <person name="Goeker M."/>
        </authorList>
    </citation>
    <scope>NUCLEOTIDE SEQUENCE [LARGE SCALE GENOMIC DNA]</scope>
    <source>
        <strain evidence="2 3">DSM 11901</strain>
    </source>
</reference>